<accession>A0ABQ4WV18</accession>
<reference evidence="1" key="1">
    <citation type="journal article" date="2022" name="Int. J. Mol. Sci.">
        <title>Draft Genome of Tanacetum Coccineum: Genomic Comparison of Closely Related Tanacetum-Family Plants.</title>
        <authorList>
            <person name="Yamashiro T."/>
            <person name="Shiraishi A."/>
            <person name="Nakayama K."/>
            <person name="Satake H."/>
        </authorList>
    </citation>
    <scope>NUCLEOTIDE SEQUENCE</scope>
</reference>
<evidence type="ECO:0000313" key="1">
    <source>
        <dbReference type="EMBL" id="GJS56744.1"/>
    </source>
</evidence>
<sequence length="120" mass="13442">MGNGSIQKSVKSTLLGLCDIRGCDMTALDDPRRGHPMQRIRMAHDVSSLALYHLRQDMHVITKYPRHLQKLSCQRFDPLSCNSTITAAATAALSIVASRRFAPVHTRYLNSSDRTSRSKM</sequence>
<keyword evidence="2" id="KW-1185">Reference proteome</keyword>
<dbReference type="EMBL" id="BQNB010008957">
    <property type="protein sequence ID" value="GJS56744.1"/>
    <property type="molecule type" value="Genomic_DNA"/>
</dbReference>
<dbReference type="Proteomes" id="UP001151760">
    <property type="component" value="Unassembled WGS sequence"/>
</dbReference>
<gene>
    <name evidence="1" type="ORF">Tco_0651528</name>
</gene>
<reference evidence="1" key="2">
    <citation type="submission" date="2022-01" db="EMBL/GenBank/DDBJ databases">
        <authorList>
            <person name="Yamashiro T."/>
            <person name="Shiraishi A."/>
            <person name="Satake H."/>
            <person name="Nakayama K."/>
        </authorList>
    </citation>
    <scope>NUCLEOTIDE SEQUENCE</scope>
</reference>
<protein>
    <submittedName>
        <fullName evidence="1">Uncharacterized protein</fullName>
    </submittedName>
</protein>
<proteinExistence type="predicted"/>
<name>A0ABQ4WV18_9ASTR</name>
<organism evidence="1 2">
    <name type="scientific">Tanacetum coccineum</name>
    <dbReference type="NCBI Taxonomy" id="301880"/>
    <lineage>
        <taxon>Eukaryota</taxon>
        <taxon>Viridiplantae</taxon>
        <taxon>Streptophyta</taxon>
        <taxon>Embryophyta</taxon>
        <taxon>Tracheophyta</taxon>
        <taxon>Spermatophyta</taxon>
        <taxon>Magnoliopsida</taxon>
        <taxon>eudicotyledons</taxon>
        <taxon>Gunneridae</taxon>
        <taxon>Pentapetalae</taxon>
        <taxon>asterids</taxon>
        <taxon>campanulids</taxon>
        <taxon>Asterales</taxon>
        <taxon>Asteraceae</taxon>
        <taxon>Asteroideae</taxon>
        <taxon>Anthemideae</taxon>
        <taxon>Anthemidinae</taxon>
        <taxon>Tanacetum</taxon>
    </lineage>
</organism>
<evidence type="ECO:0000313" key="2">
    <source>
        <dbReference type="Proteomes" id="UP001151760"/>
    </source>
</evidence>
<comment type="caution">
    <text evidence="1">The sequence shown here is derived from an EMBL/GenBank/DDBJ whole genome shotgun (WGS) entry which is preliminary data.</text>
</comment>